<evidence type="ECO:0008006" key="4">
    <source>
        <dbReference type="Google" id="ProtNLM"/>
    </source>
</evidence>
<reference evidence="2 3" key="1">
    <citation type="journal article" date="2004" name="Proc. Natl. Acad. Sci. U.S.A.">
        <title>Genomic analysis of Bacteroides fragilis reveals extensive DNA inversions regulating cell surface adaptation.</title>
        <authorList>
            <person name="Kuwahara T."/>
            <person name="Yamashita A."/>
            <person name="Hirakawa H."/>
            <person name="Nakayama H."/>
            <person name="Toh H."/>
            <person name="Okada N."/>
            <person name="Kuhara S."/>
            <person name="Hattori M."/>
            <person name="Hayashi T."/>
            <person name="Ohnishi Y."/>
        </authorList>
    </citation>
    <scope>NUCLEOTIDE SEQUENCE [LARGE SCALE GENOMIC DNA]</scope>
    <source>
        <strain evidence="2 3">YCH46</strain>
        <plasmid evidence="3">Plasmid pBFY46</plasmid>
    </source>
</reference>
<protein>
    <recommendedName>
        <fullName evidence="4">Outer membrane protein beta-barrel domain-containing protein</fullName>
    </recommendedName>
</protein>
<feature type="signal peptide" evidence="1">
    <location>
        <begin position="1"/>
        <end position="20"/>
    </location>
</feature>
<gene>
    <name evidence="2" type="ordered locus">BFp0018</name>
</gene>
<keyword evidence="2" id="KW-0614">Plasmid</keyword>
<proteinExistence type="predicted"/>
<dbReference type="HOGENOM" id="CLU_1601197_0_0_10"/>
<dbReference type="OrthoDB" id="1067445at2"/>
<keyword evidence="1" id="KW-0732">Signal</keyword>
<organism evidence="2 3">
    <name type="scientific">Bacteroides fragilis (strain YCH46)</name>
    <dbReference type="NCBI Taxonomy" id="295405"/>
    <lineage>
        <taxon>Bacteria</taxon>
        <taxon>Pseudomonadati</taxon>
        <taxon>Bacteroidota</taxon>
        <taxon>Bacteroidia</taxon>
        <taxon>Bacteroidales</taxon>
        <taxon>Bacteroidaceae</taxon>
        <taxon>Bacteroides</taxon>
    </lineage>
</organism>
<dbReference type="EMBL" id="AP006842">
    <property type="protein sequence ID" value="BAD51345.1"/>
    <property type="molecule type" value="Genomic_DNA"/>
</dbReference>
<evidence type="ECO:0000313" key="2">
    <source>
        <dbReference type="EMBL" id="BAD51345.1"/>
    </source>
</evidence>
<dbReference type="PATRIC" id="fig|295405.11.peg.18"/>
<name>Q64ME2_BACFR</name>
<accession>Q64ME2</accession>
<dbReference type="Proteomes" id="UP000002197">
    <property type="component" value="Plasmid pBFY46"/>
</dbReference>
<feature type="chain" id="PRO_5004268233" description="Outer membrane protein beta-barrel domain-containing protein" evidence="1">
    <location>
        <begin position="21"/>
        <end position="168"/>
    </location>
</feature>
<evidence type="ECO:0000313" key="3">
    <source>
        <dbReference type="Proteomes" id="UP000002197"/>
    </source>
</evidence>
<dbReference type="AlphaFoldDB" id="Q64ME2"/>
<sequence>MMKKILFIAIVSLFSLKSFAGDGDKFFNLSGGWQWKNTVGVMAAMEFENKYHSAWEMYLNLSTTYAECPDHHRVDSKSFWDYKVFGFGAAYKPVITRGKNSTLRWRVGADLGANRGGFQANVNLGLEYNYAFRSGIQFFVLQRNDFIFWSRDHFRNGLFVGFKLPINN</sequence>
<geneLocation type="plasmid" evidence="2 3">
    <name>pBFY46</name>
</geneLocation>
<evidence type="ECO:0000256" key="1">
    <source>
        <dbReference type="SAM" id="SignalP"/>
    </source>
</evidence>
<dbReference type="KEGG" id="bfr:BFp0018"/>